<proteinExistence type="inferred from homology"/>
<evidence type="ECO:0000256" key="2">
    <source>
        <dbReference type="ARBA" id="ARBA00049106"/>
    </source>
</evidence>
<evidence type="ECO:0000313" key="4">
    <source>
        <dbReference type="Proteomes" id="UP001499979"/>
    </source>
</evidence>
<comment type="caution">
    <text evidence="3">The sequence shown here is derived from an EMBL/GenBank/DDBJ whole genome shotgun (WGS) entry which is preliminary data.</text>
</comment>
<comment type="catalytic activity">
    <reaction evidence="2">
        <text>oxidized coenzyme F420-(gamma-L-Glu)(n) + a quinol + H(+) = reduced coenzyme F420-(gamma-L-Glu)(n) + a quinone</text>
        <dbReference type="Rhea" id="RHEA:39663"/>
        <dbReference type="Rhea" id="RHEA-COMP:12939"/>
        <dbReference type="Rhea" id="RHEA-COMP:14378"/>
        <dbReference type="ChEBI" id="CHEBI:15378"/>
        <dbReference type="ChEBI" id="CHEBI:24646"/>
        <dbReference type="ChEBI" id="CHEBI:132124"/>
        <dbReference type="ChEBI" id="CHEBI:133980"/>
        <dbReference type="ChEBI" id="CHEBI:139511"/>
    </reaction>
</comment>
<keyword evidence="4" id="KW-1185">Reference proteome</keyword>
<dbReference type="Pfam" id="PF04075">
    <property type="entry name" value="F420H2_quin_red"/>
    <property type="match status" value="1"/>
</dbReference>
<dbReference type="NCBIfam" id="TIGR00026">
    <property type="entry name" value="hi_GC_TIGR00026"/>
    <property type="match status" value="1"/>
</dbReference>
<reference evidence="4" key="1">
    <citation type="journal article" date="2019" name="Int. J. Syst. Evol. Microbiol.">
        <title>The Global Catalogue of Microorganisms (GCM) 10K type strain sequencing project: providing services to taxonomists for standard genome sequencing and annotation.</title>
        <authorList>
            <consortium name="The Broad Institute Genomics Platform"/>
            <consortium name="The Broad Institute Genome Sequencing Center for Infectious Disease"/>
            <person name="Wu L."/>
            <person name="Ma J."/>
        </authorList>
    </citation>
    <scope>NUCLEOTIDE SEQUENCE [LARGE SCALE GENOMIC DNA]</scope>
    <source>
        <strain evidence="4">JCM 11813</strain>
    </source>
</reference>
<sequence length="155" mass="17384">MNPMRWLALRLGSQPWLHRFSRVIVGSDLALQRVTRGRITLLTFAGLPELQLRVPGRRTGILRVTPLLCVPHGAGWLVAGSNWGAPEPPAWVANLKAADEPLVTFGGRTVAADARLLTGPERDEKWATMLETWPNYAKYAERTPRELPVFWLTPR</sequence>
<name>A0ABP4FCE4_9ACTN</name>
<dbReference type="InterPro" id="IPR004378">
    <property type="entry name" value="F420H2_quin_Rdtase"/>
</dbReference>
<evidence type="ECO:0000313" key="3">
    <source>
        <dbReference type="EMBL" id="GAA1158769.1"/>
    </source>
</evidence>
<gene>
    <name evidence="3" type="ORF">GCM10009606_40750</name>
</gene>
<dbReference type="InterPro" id="IPR012349">
    <property type="entry name" value="Split_barrel_FMN-bd"/>
</dbReference>
<organism evidence="3 4">
    <name type="scientific">Nocardioides aquiterrae</name>
    <dbReference type="NCBI Taxonomy" id="203799"/>
    <lineage>
        <taxon>Bacteria</taxon>
        <taxon>Bacillati</taxon>
        <taxon>Actinomycetota</taxon>
        <taxon>Actinomycetes</taxon>
        <taxon>Propionibacteriales</taxon>
        <taxon>Nocardioidaceae</taxon>
        <taxon>Nocardioides</taxon>
    </lineage>
</organism>
<dbReference type="EMBL" id="BAAAJE010000026">
    <property type="protein sequence ID" value="GAA1158769.1"/>
    <property type="molecule type" value="Genomic_DNA"/>
</dbReference>
<protein>
    <submittedName>
        <fullName evidence="3">Nitroreductase family deazaflavin-dependent oxidoreductase</fullName>
    </submittedName>
</protein>
<comment type="similarity">
    <text evidence="1">Belongs to the F420H(2)-dependent quinone reductase family.</text>
</comment>
<accession>A0ABP4FCE4</accession>
<dbReference type="Gene3D" id="2.30.110.10">
    <property type="entry name" value="Electron Transport, Fmn-binding Protein, Chain A"/>
    <property type="match status" value="1"/>
</dbReference>
<evidence type="ECO:0000256" key="1">
    <source>
        <dbReference type="ARBA" id="ARBA00008710"/>
    </source>
</evidence>
<dbReference type="PANTHER" id="PTHR39428:SF1">
    <property type="entry name" value="F420H(2)-DEPENDENT QUINONE REDUCTASE RV1261C"/>
    <property type="match status" value="1"/>
</dbReference>
<dbReference type="Proteomes" id="UP001499979">
    <property type="component" value="Unassembled WGS sequence"/>
</dbReference>
<dbReference type="PANTHER" id="PTHR39428">
    <property type="entry name" value="F420H(2)-DEPENDENT QUINONE REDUCTASE RV1261C"/>
    <property type="match status" value="1"/>
</dbReference>